<feature type="region of interest" description="Disordered" evidence="8">
    <location>
        <begin position="975"/>
        <end position="1036"/>
    </location>
</feature>
<dbReference type="AlphaFoldDB" id="A0A6A3HCL1"/>
<dbReference type="GO" id="GO:0016787">
    <property type="term" value="F:hydrolase activity"/>
    <property type="evidence" value="ECO:0007669"/>
    <property type="project" value="UniProtKB-KW"/>
</dbReference>
<evidence type="ECO:0000256" key="1">
    <source>
        <dbReference type="ARBA" id="ARBA00012493"/>
    </source>
</evidence>
<evidence type="ECO:0000259" key="9">
    <source>
        <dbReference type="PROSITE" id="PS50878"/>
    </source>
</evidence>
<evidence type="ECO:0000313" key="10">
    <source>
        <dbReference type="EMBL" id="KAE8967080.1"/>
    </source>
</evidence>
<dbReference type="Proteomes" id="UP000429607">
    <property type="component" value="Unassembled WGS sequence"/>
</dbReference>
<evidence type="ECO:0000256" key="8">
    <source>
        <dbReference type="SAM" id="MobiDB-lite"/>
    </source>
</evidence>
<dbReference type="FunFam" id="3.10.20.370:FF:000001">
    <property type="entry name" value="Retrovirus-related Pol polyprotein from transposon 17.6-like protein"/>
    <property type="match status" value="1"/>
</dbReference>
<evidence type="ECO:0000313" key="11">
    <source>
        <dbReference type="Proteomes" id="UP000429607"/>
    </source>
</evidence>
<dbReference type="InterPro" id="IPR050951">
    <property type="entry name" value="Retrovirus_Pol_polyprotein"/>
</dbReference>
<sequence length="1036" mass="114010">EARSVPRCPACLEADTSPSDDSSSSASTRLYSIVEREARARLLTLVAAGVLGDRMMEAVIKQIMESYSEEAPKMRARRTARSSRCPVHASTGSAPRRVLTRRRVRFDCTSLFAERTEALGSSPSYVENSDDISHYVCRVRNSERPRRRPGLVEVESDDEPEDDVSVEELNPVPEGKRVICSVGGLEAVSVGYIEDLPAELLIDTGAVASLLDARFLKRLGLFKAPLRPYKGSLKDVSGGSLRIKGELELTLRMGARYELRTFVVVDRLHVNAILGTDTLKAFRAVIDLDENIMTLKDSGEVIALGSPRVEEMYVTRIASAVRLRPGGQALVVTDVMGQAPDETTDLVLSKGTALAAATVVPKSAFDSLNADQESPTSESNPTPCGCGGRTTWVDSVISAAAAATTPSQDPMPGLDAAREAELDVDFTDSKHGGEQRVLLADLLGSFRDMFVETSLKPGRTDLLEFSIDTGTQAPIKQRPYRVSQAEGNVMEAEVQQYLELNLIRPSTSPWASPVLMIRKPDGGIRFCIDYRRLNAVTIKDCYPMPLIDDILDVLAGAKLFSTMDIASGYWNVPMAADSVEKTAFTCKYGLFEWLVMPFGLCNAVPAFERLMENVLVDLKWRTCLVYLDDCVVFSSDFPTHLVRLKQVLERFRAAGFKLKMKKCRWGRDQVAFLGHIVTPSGILPNPEKVKAAINVARPHDLHTVRAFLGFTSYFRRYIPGYAAISAPIERLKMKGVEFVWSDDCEAAFLQLKRRLVEPPILAYPDASKRFKLYVDSSRLAVGACLMQNIDGRDRVIAYASKLLVGSERNWINKQDGVSEIECWGIVWATRKFRCYLDRREFDLYTDHKALTWVFSEGNCTSNAKLARWAMELSQLRFKVYHKPGTAMGHVDGLSRLHTQTVCAVSLSELVKDVSSTERESLVPVGERSSSDCDDASVPMSVVNEEPSRVIAGALEDALRVAKQALAEVGERPAVVTAKKPPASTSNVLNPETLDEGATVSVGEPPAPPESASTGTEALDPEYEADADDETSEEEED</sequence>
<dbReference type="Gene3D" id="2.40.70.10">
    <property type="entry name" value="Acid Proteases"/>
    <property type="match status" value="1"/>
</dbReference>
<keyword evidence="7" id="KW-0695">RNA-directed DNA polymerase</keyword>
<evidence type="ECO:0000256" key="7">
    <source>
        <dbReference type="ARBA" id="ARBA00022918"/>
    </source>
</evidence>
<keyword evidence="4" id="KW-0540">Nuclease</keyword>
<evidence type="ECO:0000256" key="4">
    <source>
        <dbReference type="ARBA" id="ARBA00022722"/>
    </source>
</evidence>
<feature type="region of interest" description="Disordered" evidence="8">
    <location>
        <begin position="146"/>
        <end position="166"/>
    </location>
</feature>
<dbReference type="FunFam" id="3.30.70.270:FF:000063">
    <property type="entry name" value="Zinc knuckle domaincontaining protein"/>
    <property type="match status" value="1"/>
</dbReference>
<keyword evidence="2" id="KW-0808">Transferase</keyword>
<dbReference type="Gene3D" id="3.30.70.270">
    <property type="match status" value="2"/>
</dbReference>
<feature type="compositionally biased region" description="Acidic residues" evidence="8">
    <location>
        <begin position="154"/>
        <end position="166"/>
    </location>
</feature>
<dbReference type="PROSITE" id="PS50878">
    <property type="entry name" value="RT_POL"/>
    <property type="match status" value="1"/>
</dbReference>
<feature type="compositionally biased region" description="Acidic residues" evidence="8">
    <location>
        <begin position="1018"/>
        <end position="1036"/>
    </location>
</feature>
<dbReference type="Gene3D" id="3.10.20.370">
    <property type="match status" value="1"/>
</dbReference>
<dbReference type="CDD" id="cd00303">
    <property type="entry name" value="retropepsin_like"/>
    <property type="match status" value="1"/>
</dbReference>
<comment type="caution">
    <text evidence="10">The sequence shown here is derived from an EMBL/GenBank/DDBJ whole genome shotgun (WGS) entry which is preliminary data.</text>
</comment>
<evidence type="ECO:0000256" key="2">
    <source>
        <dbReference type="ARBA" id="ARBA00022679"/>
    </source>
</evidence>
<evidence type="ECO:0000256" key="5">
    <source>
        <dbReference type="ARBA" id="ARBA00022759"/>
    </source>
</evidence>
<dbReference type="InterPro" id="IPR021109">
    <property type="entry name" value="Peptidase_aspartic_dom_sf"/>
</dbReference>
<feature type="domain" description="Reverse transcriptase" evidence="9">
    <location>
        <begin position="498"/>
        <end position="677"/>
    </location>
</feature>
<dbReference type="Pfam" id="PF00078">
    <property type="entry name" value="RVT_1"/>
    <property type="match status" value="1"/>
</dbReference>
<keyword evidence="5" id="KW-0255">Endonuclease</keyword>
<feature type="region of interest" description="Disordered" evidence="8">
    <location>
        <begin position="1"/>
        <end position="26"/>
    </location>
</feature>
<dbReference type="Pfam" id="PF17917">
    <property type="entry name" value="RT_RNaseH"/>
    <property type="match status" value="1"/>
</dbReference>
<dbReference type="GO" id="GO:0003964">
    <property type="term" value="F:RNA-directed DNA polymerase activity"/>
    <property type="evidence" value="ECO:0007669"/>
    <property type="project" value="UniProtKB-KW"/>
</dbReference>
<organism evidence="10 11">
    <name type="scientific">Phytophthora rubi</name>
    <dbReference type="NCBI Taxonomy" id="129364"/>
    <lineage>
        <taxon>Eukaryota</taxon>
        <taxon>Sar</taxon>
        <taxon>Stramenopiles</taxon>
        <taxon>Oomycota</taxon>
        <taxon>Peronosporomycetes</taxon>
        <taxon>Peronosporales</taxon>
        <taxon>Peronosporaceae</taxon>
        <taxon>Phytophthora</taxon>
    </lineage>
</organism>
<feature type="compositionally biased region" description="Low complexity" evidence="8">
    <location>
        <begin position="14"/>
        <end position="26"/>
    </location>
</feature>
<evidence type="ECO:0000256" key="6">
    <source>
        <dbReference type="ARBA" id="ARBA00022801"/>
    </source>
</evidence>
<dbReference type="PANTHER" id="PTHR37984">
    <property type="entry name" value="PROTEIN CBG26694"/>
    <property type="match status" value="1"/>
</dbReference>
<accession>A0A6A3HCL1</accession>
<dbReference type="CDD" id="cd01647">
    <property type="entry name" value="RT_LTR"/>
    <property type="match status" value="1"/>
</dbReference>
<feature type="non-terminal residue" evidence="10">
    <location>
        <position position="1036"/>
    </location>
</feature>
<keyword evidence="3" id="KW-0548">Nucleotidyltransferase</keyword>
<reference evidence="10 11" key="1">
    <citation type="submission" date="2018-09" db="EMBL/GenBank/DDBJ databases">
        <title>Genomic investigation of the strawberry pathogen Phytophthora fragariae indicates pathogenicity is determined by transcriptional variation in three key races.</title>
        <authorList>
            <person name="Adams T.M."/>
            <person name="Armitage A.D."/>
            <person name="Sobczyk M.K."/>
            <person name="Bates H.J."/>
            <person name="Dunwell J.M."/>
            <person name="Nellist C.F."/>
            <person name="Harrison R.J."/>
        </authorList>
    </citation>
    <scope>NUCLEOTIDE SEQUENCE [LARGE SCALE GENOMIC DNA]</scope>
    <source>
        <strain evidence="10 11">SCRP249</strain>
    </source>
</reference>
<dbReference type="PANTHER" id="PTHR37984:SF5">
    <property type="entry name" value="PROTEIN NYNRIN-LIKE"/>
    <property type="match status" value="1"/>
</dbReference>
<name>A0A6A3HCL1_9STRA</name>
<feature type="non-terminal residue" evidence="10">
    <location>
        <position position="1"/>
    </location>
</feature>
<dbReference type="CDD" id="cd09274">
    <property type="entry name" value="RNase_HI_RT_Ty3"/>
    <property type="match status" value="1"/>
</dbReference>
<protein>
    <recommendedName>
        <fullName evidence="1">RNA-directed DNA polymerase</fullName>
        <ecNumber evidence="1">2.7.7.49</ecNumber>
    </recommendedName>
</protein>
<dbReference type="SUPFAM" id="SSF56672">
    <property type="entry name" value="DNA/RNA polymerases"/>
    <property type="match status" value="1"/>
</dbReference>
<dbReference type="InterPro" id="IPR000477">
    <property type="entry name" value="RT_dom"/>
</dbReference>
<dbReference type="InterPro" id="IPR041373">
    <property type="entry name" value="RT_RNaseH"/>
</dbReference>
<dbReference type="EC" id="2.7.7.49" evidence="1"/>
<dbReference type="InterPro" id="IPR043502">
    <property type="entry name" value="DNA/RNA_pol_sf"/>
</dbReference>
<dbReference type="SUPFAM" id="SSF50630">
    <property type="entry name" value="Acid proteases"/>
    <property type="match status" value="1"/>
</dbReference>
<proteinExistence type="predicted"/>
<evidence type="ECO:0000256" key="3">
    <source>
        <dbReference type="ARBA" id="ARBA00022695"/>
    </source>
</evidence>
<dbReference type="EMBL" id="QXFV01004937">
    <property type="protein sequence ID" value="KAE8967080.1"/>
    <property type="molecule type" value="Genomic_DNA"/>
</dbReference>
<gene>
    <name evidence="10" type="ORF">PR001_g28206</name>
</gene>
<dbReference type="GO" id="GO:0004519">
    <property type="term" value="F:endonuclease activity"/>
    <property type="evidence" value="ECO:0007669"/>
    <property type="project" value="UniProtKB-KW"/>
</dbReference>
<keyword evidence="6" id="KW-0378">Hydrolase</keyword>
<dbReference type="InterPro" id="IPR043128">
    <property type="entry name" value="Rev_trsase/Diguanyl_cyclase"/>
</dbReference>
<dbReference type="Gene3D" id="3.10.10.10">
    <property type="entry name" value="HIV Type 1 Reverse Transcriptase, subunit A, domain 1"/>
    <property type="match status" value="1"/>
</dbReference>